<evidence type="ECO:0000313" key="3">
    <source>
        <dbReference type="Proteomes" id="UP000622533"/>
    </source>
</evidence>
<dbReference type="Proteomes" id="UP000622533">
    <property type="component" value="Unassembled WGS sequence"/>
</dbReference>
<sequence>MLKNQEQSVNPSTSIDCCVSTPVTIKPTDELPPDSVVSFIIASAILLRAVTGLIQVLLPAMQQKAGKH</sequence>
<name>A0A8J7ADF0_DESMC</name>
<keyword evidence="3" id="KW-1185">Reference proteome</keyword>
<protein>
    <submittedName>
        <fullName evidence="2">Uncharacterized protein</fullName>
    </submittedName>
</protein>
<dbReference type="RefSeq" id="WP_190884369.1">
    <property type="nucleotide sequence ID" value="NZ_JADEXS020000001.1"/>
</dbReference>
<keyword evidence="1" id="KW-0812">Transmembrane</keyword>
<dbReference type="AlphaFoldDB" id="A0A8J7ADF0"/>
<evidence type="ECO:0000256" key="1">
    <source>
        <dbReference type="SAM" id="Phobius"/>
    </source>
</evidence>
<keyword evidence="1" id="KW-0472">Membrane</keyword>
<gene>
    <name evidence="2" type="ORF">IQ276_13425</name>
</gene>
<comment type="caution">
    <text evidence="2">The sequence shown here is derived from an EMBL/GenBank/DDBJ whole genome shotgun (WGS) entry which is preliminary data.</text>
</comment>
<reference evidence="2" key="1">
    <citation type="submission" date="2020-10" db="EMBL/GenBank/DDBJ databases">
        <authorList>
            <person name="Castelo-Branco R."/>
            <person name="Eusebio N."/>
            <person name="Adriana R."/>
            <person name="Vieira A."/>
            <person name="Brugerolle De Fraissinette N."/>
            <person name="Rezende De Castro R."/>
            <person name="Schneider M.P."/>
            <person name="Vasconcelos V."/>
            <person name="Leao P.N."/>
        </authorList>
    </citation>
    <scope>NUCLEOTIDE SEQUENCE</scope>
    <source>
        <strain evidence="2">LEGE 12446</strain>
    </source>
</reference>
<proteinExistence type="predicted"/>
<evidence type="ECO:0000313" key="2">
    <source>
        <dbReference type="EMBL" id="MBE9023392.1"/>
    </source>
</evidence>
<feature type="transmembrane region" description="Helical" evidence="1">
    <location>
        <begin position="36"/>
        <end position="58"/>
    </location>
</feature>
<dbReference type="EMBL" id="JADEXS010000155">
    <property type="protein sequence ID" value="MBE9023392.1"/>
    <property type="molecule type" value="Genomic_DNA"/>
</dbReference>
<keyword evidence="1" id="KW-1133">Transmembrane helix</keyword>
<accession>A0A8J7ADF0</accession>
<organism evidence="2 3">
    <name type="scientific">Desmonostoc muscorum LEGE 12446</name>
    <dbReference type="NCBI Taxonomy" id="1828758"/>
    <lineage>
        <taxon>Bacteria</taxon>
        <taxon>Bacillati</taxon>
        <taxon>Cyanobacteriota</taxon>
        <taxon>Cyanophyceae</taxon>
        <taxon>Nostocales</taxon>
        <taxon>Nostocaceae</taxon>
        <taxon>Desmonostoc</taxon>
    </lineage>
</organism>